<dbReference type="Proteomes" id="UP001162501">
    <property type="component" value="Chromosome 6"/>
</dbReference>
<sequence length="209" mass="22832">PIKWWLPKLPPTLILVGTESVPFFAPSPAHAPAPRGPQLFFFVHLSFTESQINSVFDVRRLPARTSRRNSCLAGYADRRARLLADTPHSPHCPHSGAPSRWRPLRLRRSCPVSAGAREAESGMRWRPYPTIPGASSSDPVFSACPRQCHGVGGSLQRGACASLWASRPPASTPREAQTLTRPRSLLSHPHLHASGTPRALAQATRLRGP</sequence>
<protein>
    <submittedName>
        <fullName evidence="1">Uncharacterized protein</fullName>
    </submittedName>
</protein>
<organism evidence="1 2">
    <name type="scientific">Rangifer tarandus platyrhynchus</name>
    <name type="common">Svalbard reindeer</name>
    <dbReference type="NCBI Taxonomy" id="3082113"/>
    <lineage>
        <taxon>Eukaryota</taxon>
        <taxon>Metazoa</taxon>
        <taxon>Chordata</taxon>
        <taxon>Craniata</taxon>
        <taxon>Vertebrata</taxon>
        <taxon>Euteleostomi</taxon>
        <taxon>Mammalia</taxon>
        <taxon>Eutheria</taxon>
        <taxon>Laurasiatheria</taxon>
        <taxon>Artiodactyla</taxon>
        <taxon>Ruminantia</taxon>
        <taxon>Pecora</taxon>
        <taxon>Cervidae</taxon>
        <taxon>Odocoileinae</taxon>
        <taxon>Rangifer</taxon>
    </lineage>
</organism>
<accession>A0AC59ZZZ4</accession>
<feature type="non-terminal residue" evidence="1">
    <location>
        <position position="1"/>
    </location>
</feature>
<proteinExistence type="predicted"/>
<name>A0AC59ZZZ4_RANTA</name>
<evidence type="ECO:0000313" key="1">
    <source>
        <dbReference type="EMBL" id="CAN0537369.1"/>
    </source>
</evidence>
<dbReference type="EMBL" id="OX596090">
    <property type="protein sequence ID" value="CAN0537369.1"/>
    <property type="molecule type" value="Genomic_DNA"/>
</dbReference>
<evidence type="ECO:0000313" key="2">
    <source>
        <dbReference type="Proteomes" id="UP001162501"/>
    </source>
</evidence>
<feature type="non-terminal residue" evidence="1">
    <location>
        <position position="209"/>
    </location>
</feature>
<reference evidence="1" key="2">
    <citation type="submission" date="2025-03" db="EMBL/GenBank/DDBJ databases">
        <authorList>
            <consortium name="ELIXIR-Norway"/>
            <consortium name="Elixir Norway"/>
        </authorList>
    </citation>
    <scope>NUCLEOTIDE SEQUENCE</scope>
</reference>
<reference evidence="1" key="1">
    <citation type="submission" date="2023-05" db="EMBL/GenBank/DDBJ databases">
        <authorList>
            <consortium name="ELIXIR-Norway"/>
        </authorList>
    </citation>
    <scope>NUCLEOTIDE SEQUENCE</scope>
</reference>
<gene>
    <name evidence="1" type="ORF">MRATA1EN22A_LOCUS24905</name>
</gene>